<dbReference type="Gene3D" id="3.40.50.970">
    <property type="match status" value="1"/>
</dbReference>
<dbReference type="SUPFAM" id="SSF52518">
    <property type="entry name" value="Thiamin diphosphate-binding fold (THDP-binding)"/>
    <property type="match status" value="1"/>
</dbReference>
<dbReference type="Pfam" id="PF01855">
    <property type="entry name" value="POR_N"/>
    <property type="match status" value="1"/>
</dbReference>
<dbReference type="InterPro" id="IPR002869">
    <property type="entry name" value="Pyrv_flavodox_OxRed_cen"/>
</dbReference>
<feature type="domain" description="Pyruvate/ketoisovalerate oxidoreductase catalytic" evidence="2">
    <location>
        <begin position="14"/>
        <end position="175"/>
    </location>
</feature>
<dbReference type="InterPro" id="IPR022367">
    <property type="entry name" value="2-oxoacid/accept_OxRdtase_asu"/>
</dbReference>
<dbReference type="SUPFAM" id="SSF52922">
    <property type="entry name" value="TK C-terminal domain-like"/>
    <property type="match status" value="1"/>
</dbReference>
<dbReference type="GO" id="GO:0006979">
    <property type="term" value="P:response to oxidative stress"/>
    <property type="evidence" value="ECO:0007669"/>
    <property type="project" value="TreeGrafter"/>
</dbReference>
<dbReference type="InterPro" id="IPR029061">
    <property type="entry name" value="THDP-binding"/>
</dbReference>
<dbReference type="OrthoDB" id="9794954at2"/>
<dbReference type="GO" id="GO:0016903">
    <property type="term" value="F:oxidoreductase activity, acting on the aldehyde or oxo group of donors"/>
    <property type="evidence" value="ECO:0007669"/>
    <property type="project" value="InterPro"/>
</dbReference>
<dbReference type="SUPFAM" id="SSF53323">
    <property type="entry name" value="Pyruvate-ferredoxin oxidoreductase, PFOR, domain III"/>
    <property type="match status" value="1"/>
</dbReference>
<evidence type="ECO:0000259" key="2">
    <source>
        <dbReference type="Pfam" id="PF01558"/>
    </source>
</evidence>
<dbReference type="EMBL" id="FUZT01000010">
    <property type="protein sequence ID" value="SKC83353.1"/>
    <property type="molecule type" value="Genomic_DNA"/>
</dbReference>
<dbReference type="Gene3D" id="3.40.50.920">
    <property type="match status" value="1"/>
</dbReference>
<organism evidence="4 5">
    <name type="scientific">Maledivibacter halophilus</name>
    <dbReference type="NCBI Taxonomy" id="36842"/>
    <lineage>
        <taxon>Bacteria</taxon>
        <taxon>Bacillati</taxon>
        <taxon>Bacillota</taxon>
        <taxon>Clostridia</taxon>
        <taxon>Peptostreptococcales</taxon>
        <taxon>Caminicellaceae</taxon>
        <taxon>Maledivibacter</taxon>
    </lineage>
</organism>
<dbReference type="CDD" id="cd07034">
    <property type="entry name" value="TPP_PYR_PFOR_IOR-alpha_like"/>
    <property type="match status" value="1"/>
</dbReference>
<dbReference type="STRING" id="36842.SAMN02194393_03891"/>
<reference evidence="4 5" key="1">
    <citation type="submission" date="2017-02" db="EMBL/GenBank/DDBJ databases">
        <authorList>
            <person name="Peterson S.W."/>
        </authorList>
    </citation>
    <scope>NUCLEOTIDE SEQUENCE [LARGE SCALE GENOMIC DNA]</scope>
    <source>
        <strain evidence="4 5">M1</strain>
    </source>
</reference>
<dbReference type="InterPro" id="IPR002880">
    <property type="entry name" value="Pyrv_Fd/Flavodoxin_OxRdtase_N"/>
</dbReference>
<dbReference type="FunFam" id="3.40.50.970:FF:000022">
    <property type="entry name" value="2-oxoglutarate ferredoxin oxidoreductase alpha subunit"/>
    <property type="match status" value="1"/>
</dbReference>
<dbReference type="PANTHER" id="PTHR32154:SF20">
    <property type="entry name" value="2-OXOGLUTARATE OXIDOREDUCTASE SUBUNIT KORA"/>
    <property type="match status" value="1"/>
</dbReference>
<dbReference type="Gene3D" id="3.40.920.10">
    <property type="entry name" value="Pyruvate-ferredoxin oxidoreductase, PFOR, domain III"/>
    <property type="match status" value="1"/>
</dbReference>
<evidence type="ECO:0000313" key="4">
    <source>
        <dbReference type="EMBL" id="SKC83353.1"/>
    </source>
</evidence>
<keyword evidence="1" id="KW-0560">Oxidoreductase</keyword>
<dbReference type="RefSeq" id="WP_139380392.1">
    <property type="nucleotide sequence ID" value="NZ_FUZT01000010.1"/>
</dbReference>
<evidence type="ECO:0000256" key="1">
    <source>
        <dbReference type="ARBA" id="ARBA00023002"/>
    </source>
</evidence>
<proteinExistence type="predicted"/>
<protein>
    <submittedName>
        <fullName evidence="4">2-oxoglutarate ferredoxin oxidoreductase subunit alpha</fullName>
    </submittedName>
</protein>
<dbReference type="InterPro" id="IPR019752">
    <property type="entry name" value="Pyrv/ketoisovalerate_OxRed_cat"/>
</dbReference>
<dbReference type="AlphaFoldDB" id="A0A1T5M5E6"/>
<dbReference type="InterPro" id="IPR009014">
    <property type="entry name" value="Transketo_C/PFOR_II"/>
</dbReference>
<sequence length="574" mass="64184">MSNNITLMIGGIQGEGIVSTGNILIKTLSRLGLYTYGFRNFASRIKGGHTNYIIEISSEKVLAKDDKIDILIASDMETVENNINILKDNGLLIHDSTIDPKDYFTKENFHILSFPFTDIAKKHGKAIMKNTALIGFLGKLLRIPMENIDEIIRETYNKKGKDTVLKNLLILEKSYSYPVDIENFSDKYGLKITSSKEARASMVGNEAVALGALMAGCRLMTAYPITPASEIMEYLSKKLYKYNGKLVQTEDEIAAVTMAIGGSYGGVRSMTATSGPGISLMMEGIGLAGMAEIPLVIVDSQRVGPSTGLPTKHEQSDIKILYNGSHGEIPLIIVTPYSVEECFYRTIDAFNLAEKYQCPVFILSDLTLGLSRQTIAPLDKNKIIIDRGKIVDVDKLSESTCDFRRFDFTTDNISPRSLPGMENGIHKVTGLEHSVIGVPNNNPENRKKMMDKRLNKLKEMELQDNIDLFGNLSSELLVLSIGSNYGIIKKAVEDFDLPVIYGMFKMIKPLPKKQLEYLFNKYSKILIVENNATKQLFSIIKQEFSNHEKLYSLTKYDGLPFKIREIKDKVEELI</sequence>
<accession>A0A1T5M5E6</accession>
<dbReference type="Proteomes" id="UP000190285">
    <property type="component" value="Unassembled WGS sequence"/>
</dbReference>
<name>A0A1T5M5E6_9FIRM</name>
<feature type="domain" description="Pyruvate flavodoxin/ferredoxin oxidoreductase pyrimidine binding" evidence="3">
    <location>
        <begin position="211"/>
        <end position="450"/>
    </location>
</feature>
<evidence type="ECO:0000313" key="5">
    <source>
        <dbReference type="Proteomes" id="UP000190285"/>
    </source>
</evidence>
<gene>
    <name evidence="4" type="ORF">SAMN02194393_03891</name>
</gene>
<dbReference type="PANTHER" id="PTHR32154">
    <property type="entry name" value="PYRUVATE-FLAVODOXIN OXIDOREDUCTASE-RELATED"/>
    <property type="match status" value="1"/>
</dbReference>
<dbReference type="InterPro" id="IPR050722">
    <property type="entry name" value="Pyruvate:ferred/Flavod_OxRd"/>
</dbReference>
<dbReference type="NCBIfam" id="TIGR03710">
    <property type="entry name" value="OAFO_sf"/>
    <property type="match status" value="1"/>
</dbReference>
<evidence type="ECO:0000259" key="3">
    <source>
        <dbReference type="Pfam" id="PF01855"/>
    </source>
</evidence>
<keyword evidence="5" id="KW-1185">Reference proteome</keyword>
<dbReference type="Pfam" id="PF01558">
    <property type="entry name" value="POR"/>
    <property type="match status" value="1"/>
</dbReference>